<sequence length="59" mass="6362">MDIAAMSIGMHQASLENSVQLSVMKIAMNSVEVSSGQMVNMIDNMTVEPYKGENIDATV</sequence>
<evidence type="ECO:0008006" key="3">
    <source>
        <dbReference type="Google" id="ProtNLM"/>
    </source>
</evidence>
<comment type="caution">
    <text evidence="1">The sequence shown here is derived from an EMBL/GenBank/DDBJ whole genome shotgun (WGS) entry which is preliminary data.</text>
</comment>
<accession>A0A1S8TB59</accession>
<dbReference type="STRING" id="29367.CLPUN_34540"/>
<dbReference type="Proteomes" id="UP000190890">
    <property type="component" value="Unassembled WGS sequence"/>
</dbReference>
<dbReference type="AlphaFoldDB" id="A0A1S8TB59"/>
<proteinExistence type="predicted"/>
<dbReference type="RefSeq" id="WP_077848480.1">
    <property type="nucleotide sequence ID" value="NZ_LZZM01000190.1"/>
</dbReference>
<dbReference type="EMBL" id="LZZM01000190">
    <property type="protein sequence ID" value="OOM75017.1"/>
    <property type="molecule type" value="Genomic_DNA"/>
</dbReference>
<evidence type="ECO:0000313" key="1">
    <source>
        <dbReference type="EMBL" id="OOM75017.1"/>
    </source>
</evidence>
<organism evidence="1 2">
    <name type="scientific">Clostridium puniceum</name>
    <dbReference type="NCBI Taxonomy" id="29367"/>
    <lineage>
        <taxon>Bacteria</taxon>
        <taxon>Bacillati</taxon>
        <taxon>Bacillota</taxon>
        <taxon>Clostridia</taxon>
        <taxon>Eubacteriales</taxon>
        <taxon>Clostridiaceae</taxon>
        <taxon>Clostridium</taxon>
    </lineage>
</organism>
<evidence type="ECO:0000313" key="2">
    <source>
        <dbReference type="Proteomes" id="UP000190890"/>
    </source>
</evidence>
<protein>
    <recommendedName>
        <fullName evidence="3">Motility protein</fullName>
    </recommendedName>
</protein>
<reference evidence="1 2" key="1">
    <citation type="submission" date="2016-05" db="EMBL/GenBank/DDBJ databases">
        <title>Microbial solvent formation.</title>
        <authorList>
            <person name="Poehlein A."/>
            <person name="Montoya Solano J.D."/>
            <person name="Flitsch S."/>
            <person name="Krabben P."/>
            <person name="Duerre P."/>
            <person name="Daniel R."/>
        </authorList>
    </citation>
    <scope>NUCLEOTIDE SEQUENCE [LARGE SCALE GENOMIC DNA]</scope>
    <source>
        <strain evidence="1 2">DSM 2619</strain>
    </source>
</reference>
<dbReference type="InterPro" id="IPR025906">
    <property type="entry name" value="YjfB_motility"/>
</dbReference>
<dbReference type="Pfam" id="PF14070">
    <property type="entry name" value="YjfB_motility"/>
    <property type="match status" value="1"/>
</dbReference>
<keyword evidence="2" id="KW-1185">Reference proteome</keyword>
<gene>
    <name evidence="1" type="ORF">CLPUN_34540</name>
</gene>
<name>A0A1S8TB59_9CLOT</name>
<dbReference type="OrthoDB" id="1924973at2"/>